<evidence type="ECO:0000313" key="12">
    <source>
        <dbReference type="EMBL" id="SFU08318.1"/>
    </source>
</evidence>
<keyword evidence="13" id="KW-1185">Reference proteome</keyword>
<dbReference type="GO" id="GO:0016020">
    <property type="term" value="C:membrane"/>
    <property type="evidence" value="ECO:0007669"/>
    <property type="project" value="UniProtKB-SubCell"/>
</dbReference>
<keyword evidence="6" id="KW-0418">Kinase</keyword>
<evidence type="ECO:0000256" key="4">
    <source>
        <dbReference type="ARBA" id="ARBA00022553"/>
    </source>
</evidence>
<dbReference type="InterPro" id="IPR003594">
    <property type="entry name" value="HATPase_dom"/>
</dbReference>
<organism evidence="12 13">
    <name type="scientific">Pseudovibrio denitrificans</name>
    <dbReference type="NCBI Taxonomy" id="258256"/>
    <lineage>
        <taxon>Bacteria</taxon>
        <taxon>Pseudomonadati</taxon>
        <taxon>Pseudomonadota</taxon>
        <taxon>Alphaproteobacteria</taxon>
        <taxon>Hyphomicrobiales</taxon>
        <taxon>Stappiaceae</taxon>
        <taxon>Pseudovibrio</taxon>
    </lineage>
</organism>
<dbReference type="EC" id="2.7.13.3" evidence="3"/>
<feature type="transmembrane region" description="Helical" evidence="8">
    <location>
        <begin position="304"/>
        <end position="329"/>
    </location>
</feature>
<dbReference type="SUPFAM" id="SSF52172">
    <property type="entry name" value="CheY-like"/>
    <property type="match status" value="1"/>
</dbReference>
<dbReference type="InterPro" id="IPR004358">
    <property type="entry name" value="Sig_transdc_His_kin-like_C"/>
</dbReference>
<dbReference type="Proteomes" id="UP000183371">
    <property type="component" value="Unassembled WGS sequence"/>
</dbReference>
<keyword evidence="4 7" id="KW-0597">Phosphoprotein</keyword>
<dbReference type="SUPFAM" id="SSF47384">
    <property type="entry name" value="Homodimeric domain of signal transducing histidine kinase"/>
    <property type="match status" value="1"/>
</dbReference>
<dbReference type="SMART" id="SM00387">
    <property type="entry name" value="HATPase_c"/>
    <property type="match status" value="1"/>
</dbReference>
<dbReference type="EMBL" id="FPBD01000008">
    <property type="protein sequence ID" value="SFU08318.1"/>
    <property type="molecule type" value="Genomic_DNA"/>
</dbReference>
<name>A0A1I7D9A4_9HYPH</name>
<dbReference type="SUPFAM" id="SSF55874">
    <property type="entry name" value="ATPase domain of HSP90 chaperone/DNA topoisomerase II/histidine kinase"/>
    <property type="match status" value="1"/>
</dbReference>
<comment type="subcellular location">
    <subcellularLocation>
        <location evidence="2">Membrane</location>
    </subcellularLocation>
</comment>
<dbReference type="PANTHER" id="PTHR43065">
    <property type="entry name" value="SENSOR HISTIDINE KINASE"/>
    <property type="match status" value="1"/>
</dbReference>
<feature type="transmembrane region" description="Helical" evidence="8">
    <location>
        <begin position="18"/>
        <end position="40"/>
    </location>
</feature>
<dbReference type="CDD" id="cd00082">
    <property type="entry name" value="HisKA"/>
    <property type="match status" value="1"/>
</dbReference>
<dbReference type="Pfam" id="PF12860">
    <property type="entry name" value="PAS_7"/>
    <property type="match status" value="1"/>
</dbReference>
<evidence type="ECO:0000256" key="6">
    <source>
        <dbReference type="ARBA" id="ARBA00022777"/>
    </source>
</evidence>
<dbReference type="RefSeq" id="WP_083417301.1">
    <property type="nucleotide sequence ID" value="NZ_FPBD01000008.1"/>
</dbReference>
<evidence type="ECO:0000259" key="9">
    <source>
        <dbReference type="PROSITE" id="PS50109"/>
    </source>
</evidence>
<evidence type="ECO:0000259" key="10">
    <source>
        <dbReference type="PROSITE" id="PS50110"/>
    </source>
</evidence>
<dbReference type="Gene3D" id="3.30.450.20">
    <property type="entry name" value="PAS domain"/>
    <property type="match status" value="1"/>
</dbReference>
<evidence type="ECO:0000256" key="7">
    <source>
        <dbReference type="PROSITE-ProRule" id="PRU00169"/>
    </source>
</evidence>
<dbReference type="Gene3D" id="1.10.287.130">
    <property type="match status" value="1"/>
</dbReference>
<dbReference type="PRINTS" id="PR00344">
    <property type="entry name" value="BCTRLSENSOR"/>
</dbReference>
<dbReference type="Gene3D" id="3.30.565.10">
    <property type="entry name" value="Histidine kinase-like ATPase, C-terminal domain"/>
    <property type="match status" value="1"/>
</dbReference>
<reference evidence="13" key="1">
    <citation type="submission" date="2016-10" db="EMBL/GenBank/DDBJ databases">
        <authorList>
            <person name="Varghese N."/>
            <person name="Submissions S."/>
        </authorList>
    </citation>
    <scope>NUCLEOTIDE SEQUENCE [LARGE SCALE GENOMIC DNA]</scope>
    <source>
        <strain evidence="13">DSM 17465</strain>
    </source>
</reference>
<dbReference type="InterPro" id="IPR036097">
    <property type="entry name" value="HisK_dim/P_sf"/>
</dbReference>
<accession>A0A1I7D9A4</accession>
<feature type="modified residue" description="4-aspartylphosphate" evidence="7">
    <location>
        <position position="792"/>
    </location>
</feature>
<dbReference type="SMART" id="SM00448">
    <property type="entry name" value="REC"/>
    <property type="match status" value="1"/>
</dbReference>
<dbReference type="InterPro" id="IPR001789">
    <property type="entry name" value="Sig_transdc_resp-reg_receiver"/>
</dbReference>
<proteinExistence type="predicted"/>
<dbReference type="Pfam" id="PF02518">
    <property type="entry name" value="HATPase_c"/>
    <property type="match status" value="1"/>
</dbReference>
<dbReference type="GO" id="GO:0000155">
    <property type="term" value="F:phosphorelay sensor kinase activity"/>
    <property type="evidence" value="ECO:0007669"/>
    <property type="project" value="InterPro"/>
</dbReference>
<keyword evidence="5" id="KW-0808">Transferase</keyword>
<protein>
    <recommendedName>
        <fullName evidence="3">histidine kinase</fullName>
        <ecNumber evidence="3">2.7.13.3</ecNumber>
    </recommendedName>
</protein>
<feature type="domain" description="HAMP" evidence="11">
    <location>
        <begin position="326"/>
        <end position="380"/>
    </location>
</feature>
<evidence type="ECO:0000256" key="3">
    <source>
        <dbReference type="ARBA" id="ARBA00012438"/>
    </source>
</evidence>
<evidence type="ECO:0000256" key="5">
    <source>
        <dbReference type="ARBA" id="ARBA00022679"/>
    </source>
</evidence>
<dbReference type="AlphaFoldDB" id="A0A1I7D9A4"/>
<dbReference type="Gene3D" id="6.10.340.10">
    <property type="match status" value="1"/>
</dbReference>
<evidence type="ECO:0000256" key="8">
    <source>
        <dbReference type="SAM" id="Phobius"/>
    </source>
</evidence>
<feature type="domain" description="Histidine kinase" evidence="9">
    <location>
        <begin position="516"/>
        <end position="725"/>
    </location>
</feature>
<evidence type="ECO:0000259" key="11">
    <source>
        <dbReference type="PROSITE" id="PS50885"/>
    </source>
</evidence>
<comment type="catalytic activity">
    <reaction evidence="1">
        <text>ATP + protein L-histidine = ADP + protein N-phospho-L-histidine.</text>
        <dbReference type="EC" id="2.7.13.3"/>
    </reaction>
</comment>
<evidence type="ECO:0000313" key="13">
    <source>
        <dbReference type="Proteomes" id="UP000183371"/>
    </source>
</evidence>
<keyword evidence="8" id="KW-0472">Membrane</keyword>
<dbReference type="Pfam" id="PF00512">
    <property type="entry name" value="HisKA"/>
    <property type="match status" value="1"/>
</dbReference>
<dbReference type="InterPro" id="IPR003660">
    <property type="entry name" value="HAMP_dom"/>
</dbReference>
<feature type="domain" description="Response regulatory" evidence="10">
    <location>
        <begin position="742"/>
        <end position="858"/>
    </location>
</feature>
<dbReference type="InterPro" id="IPR011006">
    <property type="entry name" value="CheY-like_superfamily"/>
</dbReference>
<evidence type="ECO:0000256" key="1">
    <source>
        <dbReference type="ARBA" id="ARBA00000085"/>
    </source>
</evidence>
<dbReference type="SMART" id="SM00388">
    <property type="entry name" value="HisKA"/>
    <property type="match status" value="1"/>
</dbReference>
<dbReference type="Pfam" id="PF00672">
    <property type="entry name" value="HAMP"/>
    <property type="match status" value="1"/>
</dbReference>
<dbReference type="InterPro" id="IPR003661">
    <property type="entry name" value="HisK_dim/P_dom"/>
</dbReference>
<evidence type="ECO:0000256" key="2">
    <source>
        <dbReference type="ARBA" id="ARBA00004370"/>
    </source>
</evidence>
<gene>
    <name evidence="12" type="ORF">SAMN05444141_10819</name>
</gene>
<dbReference type="PROSITE" id="PS50110">
    <property type="entry name" value="RESPONSE_REGULATORY"/>
    <property type="match status" value="1"/>
</dbReference>
<dbReference type="PROSITE" id="PS50885">
    <property type="entry name" value="HAMP"/>
    <property type="match status" value="1"/>
</dbReference>
<dbReference type="PANTHER" id="PTHR43065:SF49">
    <property type="entry name" value="HISTIDINE KINASE"/>
    <property type="match status" value="1"/>
</dbReference>
<keyword evidence="8" id="KW-0812">Transmembrane</keyword>
<keyword evidence="8" id="KW-1133">Transmembrane helix</keyword>
<sequence>MTLLPQRVKALLSIKTRLLAAITLLTFATLFAGSIAWYWLDQANVKLVGHYQKTIEAIASSLQLANKSAGLVSSAPFILNLSSVYQIENEGSRLLVELSKAEQQYRDNFPLSRQEGSLGRFLPEVQKNLSLMRSQVAVLVNAAQQISESEDQVRRVLVDLTKMERLAVKNSSTFYQSAEERKAWQGIGQAANLLISAAHVTDFLSLGELRRRYHVQMTDLDGMPAPEIQQAIQALKAIAEDETGLYATRHLAMAGQLEARNALFKIKSSAQTINQLVAEFVRLSGEEIAKQRQETYSYISSAQLVVLVTGIASITLALISAHYIAGYVTKNINRISRAMSNLAKGDHSTVLPRPARQDDEITRLLHSFRIFRANSIRLRRIYGQLQRKTELFETTFNCIAEGLVLTNDSLDMTAWNPRLAETLRIKETDIKAAKDIRILIQNSGFRWKDANVRPHGSRFRFAELIHDDGILIEVRKSPLPEGGAVWSFSDATDRRFVQEQARQKQKLESLGQLTGEVAHDFNNILTSISGSVGVIERKSDKLIDLKGNIQRIHSAVEMATNLTQRLLAFARKQHLEPEVIEINHLIESVAEIISLSVDERIILITDLPEEETYVRIDPGQLESALLNLCINSSHAIAEDGTISIRVEVNGVESVSISVTDNGCGMDQETLDRVYEPFFTTRRTSAGSGLGLSMVFGFIKQSGGEMGITSEKGEGTTVTLVIPQAPVEELVPNTAITFDKPYRILLVEDDLQTLLRAKTMLQEMGLVCIEANSYGSAKVLIDNGTFFDVLFTDVQLEDGKTGWDLAEASIKACADQKVVVTSGRFPKALEPEGESLEKITRLAKPYTKEELAEALHQQLQRFNMVGFTKH</sequence>
<dbReference type="PROSITE" id="PS50109">
    <property type="entry name" value="HIS_KIN"/>
    <property type="match status" value="1"/>
</dbReference>
<dbReference type="InterPro" id="IPR005467">
    <property type="entry name" value="His_kinase_dom"/>
</dbReference>
<dbReference type="Gene3D" id="3.40.50.2300">
    <property type="match status" value="1"/>
</dbReference>
<dbReference type="InterPro" id="IPR036890">
    <property type="entry name" value="HATPase_C_sf"/>
</dbReference>